<dbReference type="Proteomes" id="UP001642409">
    <property type="component" value="Unassembled WGS sequence"/>
</dbReference>
<protein>
    <submittedName>
        <fullName evidence="3">Hypothetical_protein</fullName>
    </submittedName>
</protein>
<evidence type="ECO:0000313" key="3">
    <source>
        <dbReference type="EMBL" id="CAL6045591.1"/>
    </source>
</evidence>
<reference evidence="2" key="1">
    <citation type="submission" date="2023-06" db="EMBL/GenBank/DDBJ databases">
        <authorList>
            <person name="Kurt Z."/>
        </authorList>
    </citation>
    <scope>NUCLEOTIDE SEQUENCE</scope>
</reference>
<evidence type="ECO:0000313" key="4">
    <source>
        <dbReference type="Proteomes" id="UP001642409"/>
    </source>
</evidence>
<organism evidence="2">
    <name type="scientific">Hexamita inflata</name>
    <dbReference type="NCBI Taxonomy" id="28002"/>
    <lineage>
        <taxon>Eukaryota</taxon>
        <taxon>Metamonada</taxon>
        <taxon>Diplomonadida</taxon>
        <taxon>Hexamitidae</taxon>
        <taxon>Hexamitinae</taxon>
        <taxon>Hexamita</taxon>
    </lineage>
</organism>
<gene>
    <name evidence="2" type="ORF">HINF_LOCUS36794</name>
    <name evidence="3" type="ORF">HINF_LOCUS41179</name>
</gene>
<keyword evidence="4" id="KW-1185">Reference proteome</keyword>
<dbReference type="EMBL" id="CAXDID020000164">
    <property type="protein sequence ID" value="CAL6045591.1"/>
    <property type="molecule type" value="Genomic_DNA"/>
</dbReference>
<feature type="transmembrane region" description="Helical" evidence="1">
    <location>
        <begin position="43"/>
        <end position="64"/>
    </location>
</feature>
<evidence type="ECO:0000313" key="2">
    <source>
        <dbReference type="EMBL" id="CAI9949149.1"/>
    </source>
</evidence>
<proteinExistence type="predicted"/>
<keyword evidence="1" id="KW-1133">Transmembrane helix</keyword>
<reference evidence="3 4" key="2">
    <citation type="submission" date="2024-07" db="EMBL/GenBank/DDBJ databases">
        <authorList>
            <person name="Akdeniz Z."/>
        </authorList>
    </citation>
    <scope>NUCLEOTIDE SEQUENCE [LARGE SCALE GENOMIC DNA]</scope>
</reference>
<comment type="caution">
    <text evidence="2">The sequence shown here is derived from an EMBL/GenBank/DDBJ whole genome shotgun (WGS) entry which is preliminary data.</text>
</comment>
<dbReference type="EMBL" id="CATOUU010000793">
    <property type="protein sequence ID" value="CAI9949149.1"/>
    <property type="molecule type" value="Genomic_DNA"/>
</dbReference>
<accession>A0AA86UBJ7</accession>
<sequence length="107" mass="12287">MNLCYNTVAYCYSECKSGNKFCEYNSKVDAYCCVATNAYKNMWVSIACGSFLCICGLVSLFFYYRGKKCKNIKYKQVVTVEQPQQQTNYVGELNDLNNNIKEDLNDV</sequence>
<name>A0AA86UBJ7_9EUKA</name>
<keyword evidence="1" id="KW-0812">Transmembrane</keyword>
<keyword evidence="1" id="KW-0472">Membrane</keyword>
<evidence type="ECO:0000256" key="1">
    <source>
        <dbReference type="SAM" id="Phobius"/>
    </source>
</evidence>
<dbReference type="AlphaFoldDB" id="A0AA86UBJ7"/>